<dbReference type="InterPro" id="IPR000086">
    <property type="entry name" value="NUDIX_hydrolase_dom"/>
</dbReference>
<evidence type="ECO:0000313" key="3">
    <source>
        <dbReference type="EMBL" id="OGI64764.1"/>
    </source>
</evidence>
<comment type="caution">
    <text evidence="3">The sequence shown here is derived from an EMBL/GenBank/DDBJ whole genome shotgun (WGS) entry which is preliminary data.</text>
</comment>
<dbReference type="PROSITE" id="PS00893">
    <property type="entry name" value="NUDIX_BOX"/>
    <property type="match status" value="1"/>
</dbReference>
<dbReference type="InterPro" id="IPR015797">
    <property type="entry name" value="NUDIX_hydrolase-like_dom_sf"/>
</dbReference>
<dbReference type="Pfam" id="PF00293">
    <property type="entry name" value="NUDIX"/>
    <property type="match status" value="1"/>
</dbReference>
<name>A0A1F6V5Q6_9BACT</name>
<dbReference type="Gene3D" id="3.90.79.10">
    <property type="entry name" value="Nucleoside Triphosphate Pyrophosphohydrolase"/>
    <property type="match status" value="1"/>
</dbReference>
<proteinExistence type="predicted"/>
<protein>
    <recommendedName>
        <fullName evidence="2">Nudix hydrolase domain-containing protein</fullName>
    </recommendedName>
</protein>
<dbReference type="AlphaFoldDB" id="A0A1F6V5Q6"/>
<dbReference type="SUPFAM" id="SSF55811">
    <property type="entry name" value="Nudix"/>
    <property type="match status" value="1"/>
</dbReference>
<gene>
    <name evidence="3" type="ORF">A2642_03610</name>
</gene>
<evidence type="ECO:0000256" key="1">
    <source>
        <dbReference type="ARBA" id="ARBA00022801"/>
    </source>
</evidence>
<keyword evidence="1" id="KW-0378">Hydrolase</keyword>
<dbReference type="InterPro" id="IPR020084">
    <property type="entry name" value="NUDIX_hydrolase_CS"/>
</dbReference>
<evidence type="ECO:0000313" key="4">
    <source>
        <dbReference type="Proteomes" id="UP000178700"/>
    </source>
</evidence>
<reference evidence="3 4" key="1">
    <citation type="journal article" date="2016" name="Nat. Commun.">
        <title>Thousands of microbial genomes shed light on interconnected biogeochemical processes in an aquifer system.</title>
        <authorList>
            <person name="Anantharaman K."/>
            <person name="Brown C.T."/>
            <person name="Hug L.A."/>
            <person name="Sharon I."/>
            <person name="Castelle C.J."/>
            <person name="Probst A.J."/>
            <person name="Thomas B.C."/>
            <person name="Singh A."/>
            <person name="Wilkins M.J."/>
            <person name="Karaoz U."/>
            <person name="Brodie E.L."/>
            <person name="Williams K.H."/>
            <person name="Hubbard S.S."/>
            <person name="Banfield J.F."/>
        </authorList>
    </citation>
    <scope>NUCLEOTIDE SEQUENCE [LARGE SCALE GENOMIC DNA]</scope>
</reference>
<dbReference type="GO" id="GO:0016787">
    <property type="term" value="F:hydrolase activity"/>
    <property type="evidence" value="ECO:0007669"/>
    <property type="project" value="UniProtKB-KW"/>
</dbReference>
<accession>A0A1F6V5Q6</accession>
<dbReference type="EMBL" id="MFTJ01000038">
    <property type="protein sequence ID" value="OGI64764.1"/>
    <property type="molecule type" value="Genomic_DNA"/>
</dbReference>
<evidence type="ECO:0000259" key="2">
    <source>
        <dbReference type="Pfam" id="PF00293"/>
    </source>
</evidence>
<feature type="domain" description="Nudix hydrolase" evidence="2">
    <location>
        <begin position="9"/>
        <end position="113"/>
    </location>
</feature>
<dbReference type="Proteomes" id="UP000178700">
    <property type="component" value="Unassembled WGS sequence"/>
</dbReference>
<organism evidence="3 4">
    <name type="scientific">Candidatus Nomurabacteria bacterium RIFCSPHIGHO2_01_FULL_39_10</name>
    <dbReference type="NCBI Taxonomy" id="1801733"/>
    <lineage>
        <taxon>Bacteria</taxon>
        <taxon>Candidatus Nomuraibacteriota</taxon>
    </lineage>
</organism>
<sequence>MTTKKKSVGVQLLGKNISGELVAILQIRSAWNAEKKCLESWPGGCQVTVHGKLKEGEDFMQALWREISEELGTEILPAVKVLRLIELINKDNPERKIITFGAIANAEILKILLNKPKNKTSGGFKMIKQNEVEKIADLQIFDKNFGVTDENIIAMFPDEKEAVRMAFEKLK</sequence>